<proteinExistence type="predicted"/>
<evidence type="ECO:0000259" key="2">
    <source>
        <dbReference type="SMART" id="SM00198"/>
    </source>
</evidence>
<dbReference type="CDD" id="cd05382">
    <property type="entry name" value="CAP_GAPR1-like"/>
    <property type="match status" value="1"/>
</dbReference>
<dbReference type="Gene3D" id="3.40.33.10">
    <property type="entry name" value="CAP"/>
    <property type="match status" value="1"/>
</dbReference>
<dbReference type="InterPro" id="IPR034113">
    <property type="entry name" value="SCP_GAPR1-like"/>
</dbReference>
<dbReference type="SUPFAM" id="SSF55797">
    <property type="entry name" value="PR-1-like"/>
    <property type="match status" value="1"/>
</dbReference>
<dbReference type="PRINTS" id="PR00837">
    <property type="entry name" value="V5TPXLIKE"/>
</dbReference>
<dbReference type="EMBL" id="VOBR01000027">
    <property type="protein sequence ID" value="TWP47270.1"/>
    <property type="molecule type" value="Genomic_DNA"/>
</dbReference>
<dbReference type="SMART" id="SM00198">
    <property type="entry name" value="SCP"/>
    <property type="match status" value="1"/>
</dbReference>
<dbReference type="OrthoDB" id="9794228at2"/>
<feature type="domain" description="SCP" evidence="2">
    <location>
        <begin position="29"/>
        <end position="164"/>
    </location>
</feature>
<keyword evidence="1" id="KW-0732">Signal</keyword>
<keyword evidence="4" id="KW-1185">Reference proteome</keyword>
<reference evidence="3 4" key="1">
    <citation type="submission" date="2019-07" db="EMBL/GenBank/DDBJ databases">
        <title>Lentzea xizangensis sp. nov., isolated from Qinghai-Tibetan Plateau Soils.</title>
        <authorList>
            <person name="Huang J."/>
        </authorList>
    </citation>
    <scope>NUCLEOTIDE SEQUENCE [LARGE SCALE GENOMIC DNA]</scope>
    <source>
        <strain evidence="3 4">FXJ1.1311</strain>
    </source>
</reference>
<evidence type="ECO:0000313" key="4">
    <source>
        <dbReference type="Proteomes" id="UP000316639"/>
    </source>
</evidence>
<accession>A0A563EJQ2</accession>
<dbReference type="AlphaFoldDB" id="A0A563EJQ2"/>
<dbReference type="InterPro" id="IPR001283">
    <property type="entry name" value="CRISP-related"/>
</dbReference>
<dbReference type="Pfam" id="PF00188">
    <property type="entry name" value="CAP"/>
    <property type="match status" value="1"/>
</dbReference>
<organism evidence="3 4">
    <name type="scientific">Lentzea tibetensis</name>
    <dbReference type="NCBI Taxonomy" id="2591470"/>
    <lineage>
        <taxon>Bacteria</taxon>
        <taxon>Bacillati</taxon>
        <taxon>Actinomycetota</taxon>
        <taxon>Actinomycetes</taxon>
        <taxon>Pseudonocardiales</taxon>
        <taxon>Pseudonocardiaceae</taxon>
        <taxon>Lentzea</taxon>
    </lineage>
</organism>
<protein>
    <recommendedName>
        <fullName evidence="2">SCP domain-containing protein</fullName>
    </recommendedName>
</protein>
<evidence type="ECO:0000256" key="1">
    <source>
        <dbReference type="SAM" id="SignalP"/>
    </source>
</evidence>
<evidence type="ECO:0000313" key="3">
    <source>
        <dbReference type="EMBL" id="TWP47270.1"/>
    </source>
</evidence>
<feature type="signal peptide" evidence="1">
    <location>
        <begin position="1"/>
        <end position="22"/>
    </location>
</feature>
<dbReference type="Proteomes" id="UP000316639">
    <property type="component" value="Unassembled WGS sequence"/>
</dbReference>
<dbReference type="InterPro" id="IPR014044">
    <property type="entry name" value="CAP_dom"/>
</dbReference>
<sequence>MRQLLPVIAAVLALVVPGTAYAAPADPVAVTVELINKHRAKHGAAPLTVDPEVTRTAQEWADHLQTTDTFEHRPNNLYGENLYAVGSRTRALDAVATKAIENWYGESRGYDYAKEYNAGNVDYTKLHFTALVWQSSTLVGVGLAQGRSGTYVVVNFAKRGNTLGKFVDNVRRPA</sequence>
<name>A0A563EJQ2_9PSEU</name>
<dbReference type="PANTHER" id="PTHR10334">
    <property type="entry name" value="CYSTEINE-RICH SECRETORY PROTEIN-RELATED"/>
    <property type="match status" value="1"/>
</dbReference>
<feature type="chain" id="PRO_5021796530" description="SCP domain-containing protein" evidence="1">
    <location>
        <begin position="23"/>
        <end position="174"/>
    </location>
</feature>
<dbReference type="InterPro" id="IPR035940">
    <property type="entry name" value="CAP_sf"/>
</dbReference>
<gene>
    <name evidence="3" type="ORF">FKR81_33000</name>
</gene>
<comment type="caution">
    <text evidence="3">The sequence shown here is derived from an EMBL/GenBank/DDBJ whole genome shotgun (WGS) entry which is preliminary data.</text>
</comment>